<evidence type="ECO:0000256" key="5">
    <source>
        <dbReference type="SAM" id="SignalP"/>
    </source>
</evidence>
<dbReference type="SUPFAM" id="SSF51445">
    <property type="entry name" value="(Trans)glycosidases"/>
    <property type="match status" value="1"/>
</dbReference>
<gene>
    <name evidence="8" type="ORF">V8G58_04390</name>
</gene>
<keyword evidence="1 5" id="KW-0732">Signal</keyword>
<feature type="signal peptide" evidence="5">
    <location>
        <begin position="1"/>
        <end position="22"/>
    </location>
</feature>
<evidence type="ECO:0000259" key="6">
    <source>
        <dbReference type="Pfam" id="PF00150"/>
    </source>
</evidence>
<dbReference type="InterPro" id="IPR001547">
    <property type="entry name" value="Glyco_hydro_5"/>
</dbReference>
<dbReference type="EMBL" id="JBAWKB010000001">
    <property type="protein sequence ID" value="MFH6771163.1"/>
    <property type="molecule type" value="Genomic_DNA"/>
</dbReference>
<name>A0ABW7MZI1_9FLAO</name>
<protein>
    <submittedName>
        <fullName evidence="8">Cellulase family glycosylhydrolase</fullName>
    </submittedName>
</protein>
<evidence type="ECO:0000256" key="3">
    <source>
        <dbReference type="ARBA" id="ARBA00023295"/>
    </source>
</evidence>
<keyword evidence="9" id="KW-1185">Reference proteome</keyword>
<evidence type="ECO:0000256" key="2">
    <source>
        <dbReference type="ARBA" id="ARBA00022801"/>
    </source>
</evidence>
<keyword evidence="2 4" id="KW-0378">Hydrolase</keyword>
<evidence type="ECO:0000259" key="7">
    <source>
        <dbReference type="Pfam" id="PF18962"/>
    </source>
</evidence>
<comment type="caution">
    <text evidence="8">The sequence shown here is derived from an EMBL/GenBank/DDBJ whole genome shotgun (WGS) entry which is preliminary data.</text>
</comment>
<dbReference type="Proteomes" id="UP001610100">
    <property type="component" value="Unassembled WGS sequence"/>
</dbReference>
<dbReference type="PROSITE" id="PS00659">
    <property type="entry name" value="GLYCOSYL_HYDROL_F5"/>
    <property type="match status" value="1"/>
</dbReference>
<dbReference type="InterPro" id="IPR018087">
    <property type="entry name" value="Glyco_hydro_5_CS"/>
</dbReference>
<dbReference type="Pfam" id="PF18962">
    <property type="entry name" value="Por_Secre_tail"/>
    <property type="match status" value="1"/>
</dbReference>
<dbReference type="PANTHER" id="PTHR31297">
    <property type="entry name" value="GLUCAN ENDO-1,6-BETA-GLUCOSIDASE B"/>
    <property type="match status" value="1"/>
</dbReference>
<evidence type="ECO:0000313" key="8">
    <source>
        <dbReference type="EMBL" id="MFH6771163.1"/>
    </source>
</evidence>
<dbReference type="InterPro" id="IPR017853">
    <property type="entry name" value="GH"/>
</dbReference>
<reference evidence="8 9" key="1">
    <citation type="submission" date="2024-02" db="EMBL/GenBank/DDBJ databases">
        <title>A Gaetbulibacter species isolated from tidal flats and genomic insights of their niches.</title>
        <authorList>
            <person name="Ye Y."/>
        </authorList>
    </citation>
    <scope>NUCLEOTIDE SEQUENCE [LARGE SCALE GENOMIC DNA]</scope>
    <source>
        <strain evidence="8 9">KYW382</strain>
    </source>
</reference>
<dbReference type="PANTHER" id="PTHR31297:SF17">
    <property type="entry name" value="ENDOGLUCANASE"/>
    <property type="match status" value="1"/>
</dbReference>
<keyword evidence="3 4" id="KW-0326">Glycosidase</keyword>
<dbReference type="InterPro" id="IPR026444">
    <property type="entry name" value="Secre_tail"/>
</dbReference>
<feature type="domain" description="Secretion system C-terminal sorting" evidence="7">
    <location>
        <begin position="392"/>
        <end position="458"/>
    </location>
</feature>
<evidence type="ECO:0000256" key="1">
    <source>
        <dbReference type="ARBA" id="ARBA00022729"/>
    </source>
</evidence>
<accession>A0ABW7MZI1</accession>
<dbReference type="RefSeq" id="WP_344740122.1">
    <property type="nucleotide sequence ID" value="NZ_BAABAY010000001.1"/>
</dbReference>
<proteinExistence type="inferred from homology"/>
<dbReference type="NCBIfam" id="TIGR04183">
    <property type="entry name" value="Por_Secre_tail"/>
    <property type="match status" value="1"/>
</dbReference>
<dbReference type="Gene3D" id="3.20.20.80">
    <property type="entry name" value="Glycosidases"/>
    <property type="match status" value="1"/>
</dbReference>
<feature type="domain" description="Glycoside hydrolase family 5" evidence="6">
    <location>
        <begin position="46"/>
        <end position="352"/>
    </location>
</feature>
<dbReference type="Pfam" id="PF00150">
    <property type="entry name" value="Cellulase"/>
    <property type="match status" value="1"/>
</dbReference>
<comment type="similarity">
    <text evidence="4">Belongs to the glycosyl hydrolase 5 (cellulase A) family.</text>
</comment>
<organism evidence="8 9">
    <name type="scientific">Gaetbulibacter aestuarii</name>
    <dbReference type="NCBI Taxonomy" id="1502358"/>
    <lineage>
        <taxon>Bacteria</taxon>
        <taxon>Pseudomonadati</taxon>
        <taxon>Bacteroidota</taxon>
        <taxon>Flavobacteriia</taxon>
        <taxon>Flavobacteriales</taxon>
        <taxon>Flavobacteriaceae</taxon>
        <taxon>Gaetbulibacter</taxon>
    </lineage>
</organism>
<feature type="chain" id="PRO_5047306760" evidence="5">
    <location>
        <begin position="23"/>
        <end position="459"/>
    </location>
</feature>
<evidence type="ECO:0000256" key="4">
    <source>
        <dbReference type="RuleBase" id="RU361153"/>
    </source>
</evidence>
<dbReference type="InterPro" id="IPR050386">
    <property type="entry name" value="Glycosyl_hydrolase_5"/>
</dbReference>
<sequence>MKHLIFPITIFLFVLFSGQSIGQATPQEMVAKMGRGINLGNVLSAPYEGNWAPAVEETYFDDVLNEGFSTVRIPIRFDKHTTALADVTYTDSSNNYIGSPNDYTVDPTFLDRVEQVTDWALTRGLVAIIDVHGDKWYWESYDATSPEYKTGNDLLAAEDRFRAIWTAISDRFQLKSENLLFEIMNEPYFNMSASQVDNVNTNILSIIRQTNPTRNVIITGGGANSWQAPLQISSSLISSDVHLIATFHYYVPFKFTSSSKQQYSDYNWGTDADKANVDSHFDTVLNWSQTNNIPVFLGEFGADNYCGYDYVNNTCGGYGGPDNTSRVLYHEYVADAAISRGFSFTAWDAGEKSNKTIYKVSDRSWVEDVKNAILGNGTLGVDQVKSKKDFQLFPNPATSVVNIQTHRTISNIHLISSLGQLFSTENSRTIDVSDLKSGIYLVKVLFKNGETNCKKLLIN</sequence>
<evidence type="ECO:0000313" key="9">
    <source>
        <dbReference type="Proteomes" id="UP001610100"/>
    </source>
</evidence>